<evidence type="ECO:0000313" key="14">
    <source>
        <dbReference type="EMBL" id="KAF2766149.1"/>
    </source>
</evidence>
<dbReference type="GO" id="GO:0008061">
    <property type="term" value="F:chitin binding"/>
    <property type="evidence" value="ECO:0007669"/>
    <property type="project" value="InterPro"/>
</dbReference>
<evidence type="ECO:0000256" key="6">
    <source>
        <dbReference type="ARBA" id="ARBA00022801"/>
    </source>
</evidence>
<comment type="similarity">
    <text evidence="3">Belongs to the glycosyl hydrolase 18 family. Chitinase class V subfamily.</text>
</comment>
<keyword evidence="15" id="KW-1185">Reference proteome</keyword>
<comment type="catalytic activity">
    <reaction evidence="1">
        <text>Random endo-hydrolysis of N-acetyl-beta-D-glucosaminide (1-&gt;4)-beta-linkages in chitin and chitodextrins.</text>
        <dbReference type="EC" id="3.2.1.14"/>
    </reaction>
</comment>
<dbReference type="PROSITE" id="PS51910">
    <property type="entry name" value="GH18_2"/>
    <property type="match status" value="1"/>
</dbReference>
<evidence type="ECO:0000256" key="11">
    <source>
        <dbReference type="RuleBase" id="RU000489"/>
    </source>
</evidence>
<keyword evidence="5" id="KW-0964">Secreted</keyword>
<keyword evidence="7" id="KW-0146">Chitin degradation</keyword>
<dbReference type="GO" id="GO:0006032">
    <property type="term" value="P:chitin catabolic process"/>
    <property type="evidence" value="ECO:0007669"/>
    <property type="project" value="UniProtKB-KW"/>
</dbReference>
<dbReference type="Pfam" id="PF00704">
    <property type="entry name" value="Glyco_hydro_18"/>
    <property type="match status" value="1"/>
</dbReference>
<dbReference type="AlphaFoldDB" id="A0A6G1L0T5"/>
<proteinExistence type="inferred from homology"/>
<dbReference type="InterPro" id="IPR017853">
    <property type="entry name" value="GH"/>
</dbReference>
<dbReference type="InterPro" id="IPR029070">
    <property type="entry name" value="Chitinase_insertion_sf"/>
</dbReference>
<keyword evidence="8" id="KW-0119">Carbohydrate metabolism</keyword>
<organism evidence="14 15">
    <name type="scientific">Teratosphaeria nubilosa</name>
    <dbReference type="NCBI Taxonomy" id="161662"/>
    <lineage>
        <taxon>Eukaryota</taxon>
        <taxon>Fungi</taxon>
        <taxon>Dikarya</taxon>
        <taxon>Ascomycota</taxon>
        <taxon>Pezizomycotina</taxon>
        <taxon>Dothideomycetes</taxon>
        <taxon>Dothideomycetidae</taxon>
        <taxon>Mycosphaerellales</taxon>
        <taxon>Teratosphaeriaceae</taxon>
        <taxon>Teratosphaeria</taxon>
    </lineage>
</organism>
<evidence type="ECO:0000256" key="9">
    <source>
        <dbReference type="ARBA" id="ARBA00023295"/>
    </source>
</evidence>
<dbReference type="InterPro" id="IPR001223">
    <property type="entry name" value="Glyco_hydro18_cat"/>
</dbReference>
<dbReference type="GO" id="GO:0008843">
    <property type="term" value="F:endochitinase activity"/>
    <property type="evidence" value="ECO:0007669"/>
    <property type="project" value="UniProtKB-EC"/>
</dbReference>
<dbReference type="SUPFAM" id="SSF54556">
    <property type="entry name" value="Chitinase insertion domain"/>
    <property type="match status" value="1"/>
</dbReference>
<dbReference type="EMBL" id="ML995876">
    <property type="protein sequence ID" value="KAF2766149.1"/>
    <property type="molecule type" value="Genomic_DNA"/>
</dbReference>
<evidence type="ECO:0000256" key="2">
    <source>
        <dbReference type="ARBA" id="ARBA00004613"/>
    </source>
</evidence>
<feature type="chain" id="PRO_5026242174" description="chitinase" evidence="12">
    <location>
        <begin position="26"/>
        <end position="455"/>
    </location>
</feature>
<gene>
    <name evidence="14" type="ORF">EJ03DRAFT_298861</name>
</gene>
<dbReference type="EC" id="3.2.1.14" evidence="4"/>
<dbReference type="PANTHER" id="PTHR11177">
    <property type="entry name" value="CHITINASE"/>
    <property type="match status" value="1"/>
</dbReference>
<dbReference type="PANTHER" id="PTHR11177:SF317">
    <property type="entry name" value="CHITINASE 12-RELATED"/>
    <property type="match status" value="1"/>
</dbReference>
<dbReference type="FunFam" id="3.10.50.10:FF:000005">
    <property type="entry name" value="Endochitinase B1"/>
    <property type="match status" value="1"/>
</dbReference>
<accession>A0A6G1L0T5</accession>
<dbReference type="Gene3D" id="3.10.50.10">
    <property type="match status" value="1"/>
</dbReference>
<dbReference type="PROSITE" id="PS01095">
    <property type="entry name" value="GH18_1"/>
    <property type="match status" value="1"/>
</dbReference>
<evidence type="ECO:0000256" key="7">
    <source>
        <dbReference type="ARBA" id="ARBA00023024"/>
    </source>
</evidence>
<keyword evidence="6 11" id="KW-0378">Hydrolase</keyword>
<evidence type="ECO:0000256" key="4">
    <source>
        <dbReference type="ARBA" id="ARBA00012729"/>
    </source>
</evidence>
<dbReference type="InterPro" id="IPR001579">
    <property type="entry name" value="Glyco_hydro_18_chit_AS"/>
</dbReference>
<dbReference type="InterPro" id="IPR050314">
    <property type="entry name" value="Glycosyl_Hydrlase_18"/>
</dbReference>
<dbReference type="GO" id="GO:0000272">
    <property type="term" value="P:polysaccharide catabolic process"/>
    <property type="evidence" value="ECO:0007669"/>
    <property type="project" value="UniProtKB-KW"/>
</dbReference>
<reference evidence="14" key="1">
    <citation type="journal article" date="2020" name="Stud. Mycol.">
        <title>101 Dothideomycetes genomes: a test case for predicting lifestyles and emergence of pathogens.</title>
        <authorList>
            <person name="Haridas S."/>
            <person name="Albert R."/>
            <person name="Binder M."/>
            <person name="Bloem J."/>
            <person name="Labutti K."/>
            <person name="Salamov A."/>
            <person name="Andreopoulos B."/>
            <person name="Baker S."/>
            <person name="Barry K."/>
            <person name="Bills G."/>
            <person name="Bluhm B."/>
            <person name="Cannon C."/>
            <person name="Castanera R."/>
            <person name="Culley D."/>
            <person name="Daum C."/>
            <person name="Ezra D."/>
            <person name="Gonzalez J."/>
            <person name="Henrissat B."/>
            <person name="Kuo A."/>
            <person name="Liang C."/>
            <person name="Lipzen A."/>
            <person name="Lutzoni F."/>
            <person name="Magnuson J."/>
            <person name="Mondo S."/>
            <person name="Nolan M."/>
            <person name="Ohm R."/>
            <person name="Pangilinan J."/>
            <person name="Park H.-J."/>
            <person name="Ramirez L."/>
            <person name="Alfaro M."/>
            <person name="Sun H."/>
            <person name="Tritt A."/>
            <person name="Yoshinaga Y."/>
            <person name="Zwiers L.-H."/>
            <person name="Turgeon B."/>
            <person name="Goodwin S."/>
            <person name="Spatafora J."/>
            <person name="Crous P."/>
            <person name="Grigoriev I."/>
        </authorList>
    </citation>
    <scope>NUCLEOTIDE SEQUENCE</scope>
    <source>
        <strain evidence="14">CBS 116005</strain>
    </source>
</reference>
<protein>
    <recommendedName>
        <fullName evidence="4">chitinase</fullName>
        <ecNumber evidence="4">3.2.1.14</ecNumber>
    </recommendedName>
</protein>
<evidence type="ECO:0000256" key="5">
    <source>
        <dbReference type="ARBA" id="ARBA00022525"/>
    </source>
</evidence>
<evidence type="ECO:0000256" key="12">
    <source>
        <dbReference type="SAM" id="SignalP"/>
    </source>
</evidence>
<feature type="signal peptide" evidence="12">
    <location>
        <begin position="1"/>
        <end position="25"/>
    </location>
</feature>
<dbReference type="CDD" id="cd06548">
    <property type="entry name" value="GH18_chitinase"/>
    <property type="match status" value="1"/>
</dbReference>
<evidence type="ECO:0000259" key="13">
    <source>
        <dbReference type="PROSITE" id="PS51910"/>
    </source>
</evidence>
<evidence type="ECO:0000256" key="8">
    <source>
        <dbReference type="ARBA" id="ARBA00023277"/>
    </source>
</evidence>
<keyword evidence="12" id="KW-0732">Signal</keyword>
<evidence type="ECO:0000256" key="1">
    <source>
        <dbReference type="ARBA" id="ARBA00000822"/>
    </source>
</evidence>
<feature type="domain" description="GH18" evidence="13">
    <location>
        <begin position="55"/>
        <end position="423"/>
    </location>
</feature>
<dbReference type="InterPro" id="IPR011583">
    <property type="entry name" value="Chitinase_II/V-like_cat"/>
</dbReference>
<evidence type="ECO:0000256" key="10">
    <source>
        <dbReference type="ARBA" id="ARBA00023326"/>
    </source>
</evidence>
<dbReference type="Proteomes" id="UP000799436">
    <property type="component" value="Unassembled WGS sequence"/>
</dbReference>
<dbReference type="FunFam" id="3.20.20.80:FF:000075">
    <property type="entry name" value="Sporulation-specific chitinase"/>
    <property type="match status" value="1"/>
</dbReference>
<comment type="subcellular location">
    <subcellularLocation>
        <location evidence="2">Secreted</location>
    </subcellularLocation>
</comment>
<sequence length="455" mass="51153">MRSSFINSIRGFALALSCLQVTALGTHEQHAAHHQHVPRSAQQTQNYGGHADQGARALAYYGNWFIYARDFNVSEIPASKLTHVYYAFANINNKTGEVYLSDEFADIQKPFEGDHPVANDTNLYGNLKQLYLLKKGNRHLKTMLSIGGWTYRKNFDNITKTDQGRKTFAKSSVQLLKDCGFDGIDIDWEYPTGAENSVNVVKLFKEIRNELDNYSQNLTGNPHFSLTGAWPVGPDNYKWLKYQELDQYLDFWYLMAYDYMGPFFSNFTGHQANVYNSTQNPRSTDYETNQAVEAYINGGVPPEKIVLGMPLYGREFQHTSGLGQPFNGTGPGSWEPGVYDYKVLPFPDSSVKYDPNVVASWSYTPSRNNSLISYDTPECAIDKVKYLQSKGLGGAGWWEVSGDRPCNQSDSLIKVVTDRLGPLDMTANVLSYPCSKYPNLRDGMANETLCGTCPK</sequence>
<name>A0A6G1L0T5_9PEZI</name>
<dbReference type="Gene3D" id="3.20.20.80">
    <property type="entry name" value="Glycosidases"/>
    <property type="match status" value="1"/>
</dbReference>
<dbReference type="SUPFAM" id="SSF51445">
    <property type="entry name" value="(Trans)glycosidases"/>
    <property type="match status" value="1"/>
</dbReference>
<dbReference type="SMART" id="SM00636">
    <property type="entry name" value="Glyco_18"/>
    <property type="match status" value="1"/>
</dbReference>
<keyword evidence="9 11" id="KW-0326">Glycosidase</keyword>
<evidence type="ECO:0000313" key="15">
    <source>
        <dbReference type="Proteomes" id="UP000799436"/>
    </source>
</evidence>
<dbReference type="GO" id="GO:0005576">
    <property type="term" value="C:extracellular region"/>
    <property type="evidence" value="ECO:0007669"/>
    <property type="project" value="UniProtKB-SubCell"/>
</dbReference>
<dbReference type="OrthoDB" id="76388at2759"/>
<keyword evidence="10" id="KW-0624">Polysaccharide degradation</keyword>
<evidence type="ECO:0000256" key="3">
    <source>
        <dbReference type="ARBA" id="ARBA00008682"/>
    </source>
</evidence>